<name>A0ABW5P1X8_9DEIO</name>
<dbReference type="InterPro" id="IPR036390">
    <property type="entry name" value="WH_DNA-bd_sf"/>
</dbReference>
<evidence type="ECO:0000259" key="2">
    <source>
        <dbReference type="PROSITE" id="PS50995"/>
    </source>
</evidence>
<feature type="domain" description="HTH marR-type" evidence="2">
    <location>
        <begin position="30"/>
        <end position="162"/>
    </location>
</feature>
<evidence type="ECO:0000256" key="1">
    <source>
        <dbReference type="SAM" id="MobiDB-lite"/>
    </source>
</evidence>
<dbReference type="CDD" id="cd00090">
    <property type="entry name" value="HTH_ARSR"/>
    <property type="match status" value="1"/>
</dbReference>
<dbReference type="PRINTS" id="PR00598">
    <property type="entry name" value="HTHMARR"/>
</dbReference>
<comment type="caution">
    <text evidence="3">The sequence shown here is derived from an EMBL/GenBank/DDBJ whole genome shotgun (WGS) entry which is preliminary data.</text>
</comment>
<dbReference type="Pfam" id="PF01047">
    <property type="entry name" value="MarR"/>
    <property type="match status" value="1"/>
</dbReference>
<dbReference type="InterPro" id="IPR011991">
    <property type="entry name" value="ArsR-like_HTH"/>
</dbReference>
<dbReference type="InterPro" id="IPR000835">
    <property type="entry name" value="HTH_MarR-typ"/>
</dbReference>
<dbReference type="Gene3D" id="1.10.10.10">
    <property type="entry name" value="Winged helix-like DNA-binding domain superfamily/Winged helix DNA-binding domain"/>
    <property type="match status" value="1"/>
</dbReference>
<dbReference type="SMART" id="SM00418">
    <property type="entry name" value="HTH_ARSR"/>
    <property type="match status" value="1"/>
</dbReference>
<protein>
    <submittedName>
        <fullName evidence="3">MarR family winged helix-turn-helix transcriptional regulator</fullName>
    </submittedName>
</protein>
<evidence type="ECO:0000313" key="4">
    <source>
        <dbReference type="Proteomes" id="UP001597475"/>
    </source>
</evidence>
<dbReference type="RefSeq" id="WP_386844478.1">
    <property type="nucleotide sequence ID" value="NZ_JBHUMK010000031.1"/>
</dbReference>
<accession>A0ABW5P1X8</accession>
<dbReference type="PANTHER" id="PTHR33164:SF43">
    <property type="entry name" value="HTH-TYPE TRANSCRIPTIONAL REPRESSOR YETL"/>
    <property type="match status" value="1"/>
</dbReference>
<dbReference type="EMBL" id="JBHUMK010000031">
    <property type="protein sequence ID" value="MFD2609254.1"/>
    <property type="molecule type" value="Genomic_DNA"/>
</dbReference>
<evidence type="ECO:0000313" key="3">
    <source>
        <dbReference type="EMBL" id="MFD2609254.1"/>
    </source>
</evidence>
<dbReference type="SMART" id="SM00347">
    <property type="entry name" value="HTH_MARR"/>
    <property type="match status" value="1"/>
</dbReference>
<feature type="region of interest" description="Disordered" evidence="1">
    <location>
        <begin position="1"/>
        <end position="27"/>
    </location>
</feature>
<reference evidence="4" key="1">
    <citation type="journal article" date="2019" name="Int. J. Syst. Evol. Microbiol.">
        <title>The Global Catalogue of Microorganisms (GCM) 10K type strain sequencing project: providing services to taxonomists for standard genome sequencing and annotation.</title>
        <authorList>
            <consortium name="The Broad Institute Genomics Platform"/>
            <consortium name="The Broad Institute Genome Sequencing Center for Infectious Disease"/>
            <person name="Wu L."/>
            <person name="Ma J."/>
        </authorList>
    </citation>
    <scope>NUCLEOTIDE SEQUENCE [LARGE SCALE GENOMIC DNA]</scope>
    <source>
        <strain evidence="4">KCTC 33842</strain>
    </source>
</reference>
<sequence length="168" mass="18957">MPKAIAPPDDPEPGGHQADPAPQHPTEEDISRLLAGIWRLSRALKQEVNPVLEQELGVDLRQTMILRAIRQGCHYPTLLSEHLAVPPALISRQLDPLLKLGLIERQIDEQDSRRTRLTLTPRGDEAMSRMIRLFRERTRERMGGTTAAELKTAVRLLEQLQTPTKDPS</sequence>
<dbReference type="InterPro" id="IPR001845">
    <property type="entry name" value="HTH_ArsR_DNA-bd_dom"/>
</dbReference>
<dbReference type="PANTHER" id="PTHR33164">
    <property type="entry name" value="TRANSCRIPTIONAL REGULATOR, MARR FAMILY"/>
    <property type="match status" value="1"/>
</dbReference>
<dbReference type="PROSITE" id="PS50995">
    <property type="entry name" value="HTH_MARR_2"/>
    <property type="match status" value="1"/>
</dbReference>
<dbReference type="InterPro" id="IPR036388">
    <property type="entry name" value="WH-like_DNA-bd_sf"/>
</dbReference>
<organism evidence="3 4">
    <name type="scientific">Deinococcus taklimakanensis</name>
    <dbReference type="NCBI Taxonomy" id="536443"/>
    <lineage>
        <taxon>Bacteria</taxon>
        <taxon>Thermotogati</taxon>
        <taxon>Deinococcota</taxon>
        <taxon>Deinococci</taxon>
        <taxon>Deinococcales</taxon>
        <taxon>Deinococcaceae</taxon>
        <taxon>Deinococcus</taxon>
    </lineage>
</organism>
<dbReference type="InterPro" id="IPR039422">
    <property type="entry name" value="MarR/SlyA-like"/>
</dbReference>
<keyword evidence="4" id="KW-1185">Reference proteome</keyword>
<dbReference type="Proteomes" id="UP001597475">
    <property type="component" value="Unassembled WGS sequence"/>
</dbReference>
<dbReference type="SUPFAM" id="SSF46785">
    <property type="entry name" value="Winged helix' DNA-binding domain"/>
    <property type="match status" value="1"/>
</dbReference>
<proteinExistence type="predicted"/>
<gene>
    <name evidence="3" type="ORF">ACFSR9_07360</name>
</gene>